<dbReference type="InterPro" id="IPR017263">
    <property type="entry name" value="UCP037692"/>
</dbReference>
<evidence type="ECO:0000313" key="1">
    <source>
        <dbReference type="EMBL" id="PKG30211.1"/>
    </source>
</evidence>
<comment type="caution">
    <text evidence="1">The sequence shown here is derived from an EMBL/GenBank/DDBJ whole genome shotgun (WGS) entry which is preliminary data.</text>
</comment>
<dbReference type="Pfam" id="PF17277">
    <property type="entry name" value="DUF5342"/>
    <property type="match status" value="1"/>
</dbReference>
<keyword evidence="2" id="KW-1185">Reference proteome</keyword>
<dbReference type="EMBL" id="PISD01000008">
    <property type="protein sequence ID" value="PKG30211.1"/>
    <property type="molecule type" value="Genomic_DNA"/>
</dbReference>
<name>A0A2N0ZL14_9BACI</name>
<dbReference type="Proteomes" id="UP000233343">
    <property type="component" value="Unassembled WGS sequence"/>
</dbReference>
<accession>A0A2N0ZL14</accession>
<sequence length="161" mass="18932">MSKDKNAKPILEDFEVETVFENRVHQRYAFTFNVQGDEFKGHYHEDEIQWLHPHPKQMIGESKVDAIEATIHKLMGQYGISSGIKNFELKQAFEERIHERQQFTLQVHGEEYKGFIHKGEIQWFHPQPKQKLDTPHVQAIESEIHENVAKATKNSKENNVK</sequence>
<dbReference type="AlphaFoldDB" id="A0A2N0ZL14"/>
<evidence type="ECO:0008006" key="3">
    <source>
        <dbReference type="Google" id="ProtNLM"/>
    </source>
</evidence>
<dbReference type="RefSeq" id="WP_066199867.1">
    <property type="nucleotide sequence ID" value="NZ_JAFDQP010000002.1"/>
</dbReference>
<evidence type="ECO:0000313" key="2">
    <source>
        <dbReference type="Proteomes" id="UP000233343"/>
    </source>
</evidence>
<reference evidence="1 2" key="1">
    <citation type="journal article" date="2010" name="Int. J. Syst. Evol. Microbiol.">
        <title>Bacillus horneckiae sp. nov., isolated from a spacecraft-assembly clean room.</title>
        <authorList>
            <person name="Vaishampayan P."/>
            <person name="Probst A."/>
            <person name="Krishnamurthi S."/>
            <person name="Ghosh S."/>
            <person name="Osman S."/>
            <person name="McDowall A."/>
            <person name="Ruckmani A."/>
            <person name="Mayilraj S."/>
            <person name="Venkateswaran K."/>
        </authorList>
    </citation>
    <scope>NUCLEOTIDE SEQUENCE [LARGE SCALE GENOMIC DNA]</scope>
    <source>
        <strain evidence="2">1PO1SC</strain>
    </source>
</reference>
<gene>
    <name evidence="1" type="ORF">CWS20_04255</name>
</gene>
<protein>
    <recommendedName>
        <fullName evidence="3">HicA family toxin-antitoxin system</fullName>
    </recommendedName>
</protein>
<proteinExistence type="predicted"/>
<organism evidence="1 2">
    <name type="scientific">Cytobacillus horneckiae</name>
    <dbReference type="NCBI Taxonomy" id="549687"/>
    <lineage>
        <taxon>Bacteria</taxon>
        <taxon>Bacillati</taxon>
        <taxon>Bacillota</taxon>
        <taxon>Bacilli</taxon>
        <taxon>Bacillales</taxon>
        <taxon>Bacillaceae</taxon>
        <taxon>Cytobacillus</taxon>
    </lineage>
</organism>